<accession>A0A561WK88</accession>
<proteinExistence type="predicted"/>
<sequence length="95" mass="10339">MVKGVILMLFLTVFMLMMVVVGILAMWPVCESAKASDGEANGDAGSDDAAQQPTTLEGALTAQLLRGEINRRQYRHELERLAARDDEAHPLTAPN</sequence>
<evidence type="ECO:0000256" key="1">
    <source>
        <dbReference type="SAM" id="Phobius"/>
    </source>
</evidence>
<keyword evidence="3" id="KW-1185">Reference proteome</keyword>
<evidence type="ECO:0000313" key="3">
    <source>
        <dbReference type="Proteomes" id="UP000320239"/>
    </source>
</evidence>
<comment type="caution">
    <text evidence="2">The sequence shown here is derived from an EMBL/GenBank/DDBJ whole genome shotgun (WGS) entry which is preliminary data.</text>
</comment>
<keyword evidence="1" id="KW-1133">Transmembrane helix</keyword>
<gene>
    <name evidence="2" type="ORF">FHX34_102838</name>
</gene>
<keyword evidence="1" id="KW-0472">Membrane</keyword>
<keyword evidence="1" id="KW-0812">Transmembrane</keyword>
<reference evidence="2 3" key="1">
    <citation type="submission" date="2019-06" db="EMBL/GenBank/DDBJ databases">
        <title>Sequencing the genomes of 1000 actinobacteria strains.</title>
        <authorList>
            <person name="Klenk H.-P."/>
        </authorList>
    </citation>
    <scope>NUCLEOTIDE SEQUENCE [LARGE SCALE GENOMIC DNA]</scope>
    <source>
        <strain evidence="2 3">DSM 43866</strain>
    </source>
</reference>
<protein>
    <submittedName>
        <fullName evidence="2">Uncharacterized protein</fullName>
    </submittedName>
</protein>
<evidence type="ECO:0000313" key="2">
    <source>
        <dbReference type="EMBL" id="TWG24285.1"/>
    </source>
</evidence>
<organism evidence="2 3">
    <name type="scientific">Actinoplanes teichomyceticus</name>
    <dbReference type="NCBI Taxonomy" id="1867"/>
    <lineage>
        <taxon>Bacteria</taxon>
        <taxon>Bacillati</taxon>
        <taxon>Actinomycetota</taxon>
        <taxon>Actinomycetes</taxon>
        <taxon>Micromonosporales</taxon>
        <taxon>Micromonosporaceae</taxon>
        <taxon>Actinoplanes</taxon>
    </lineage>
</organism>
<feature type="transmembrane region" description="Helical" evidence="1">
    <location>
        <begin position="6"/>
        <end position="27"/>
    </location>
</feature>
<dbReference type="AlphaFoldDB" id="A0A561WK88"/>
<dbReference type="EMBL" id="VIWY01000002">
    <property type="protein sequence ID" value="TWG24285.1"/>
    <property type="molecule type" value="Genomic_DNA"/>
</dbReference>
<dbReference type="Proteomes" id="UP000320239">
    <property type="component" value="Unassembled WGS sequence"/>
</dbReference>
<name>A0A561WK88_ACTTI</name>